<name>A0ABV9FUI8_9NOCA</name>
<protein>
    <submittedName>
        <fullName evidence="6">C40 family peptidase</fullName>
    </submittedName>
</protein>
<evidence type="ECO:0000256" key="2">
    <source>
        <dbReference type="ARBA" id="ARBA00022670"/>
    </source>
</evidence>
<feature type="domain" description="NlpC/P60" evidence="5">
    <location>
        <begin position="78"/>
        <end position="195"/>
    </location>
</feature>
<comment type="caution">
    <text evidence="6">The sequence shown here is derived from an EMBL/GenBank/DDBJ whole genome shotgun (WGS) entry which is preliminary data.</text>
</comment>
<sequence>MTPTTAADRRRNRVRTALGVTGLAVLTAGAVLIPPALARSTTDELGRLTAAETEVADTVESTDTEVTVPVWTPESSPSSSPAGLVALAAAHTQAGKEYQWGGTGPDEWDCSGLVQWAFGTAGVELPRVSEDQALVGAEVPVADMAPGDVITFRDAADHIGIYAGSGQVFNAYDEGVPIGLTPLADLPPIHNVQRF</sequence>
<proteinExistence type="inferred from homology"/>
<evidence type="ECO:0000259" key="5">
    <source>
        <dbReference type="PROSITE" id="PS51935"/>
    </source>
</evidence>
<dbReference type="PANTHER" id="PTHR47359:SF3">
    <property type="entry name" value="NLP_P60 DOMAIN-CONTAINING PROTEIN-RELATED"/>
    <property type="match status" value="1"/>
</dbReference>
<dbReference type="InterPro" id="IPR051794">
    <property type="entry name" value="PG_Endopeptidase_C40"/>
</dbReference>
<keyword evidence="2" id="KW-0645">Protease</keyword>
<evidence type="ECO:0000256" key="1">
    <source>
        <dbReference type="ARBA" id="ARBA00007074"/>
    </source>
</evidence>
<evidence type="ECO:0000313" key="6">
    <source>
        <dbReference type="EMBL" id="MFC4604864.1"/>
    </source>
</evidence>
<reference evidence="7" key="1">
    <citation type="journal article" date="2019" name="Int. J. Syst. Evol. Microbiol.">
        <title>The Global Catalogue of Microorganisms (GCM) 10K type strain sequencing project: providing services to taxonomists for standard genome sequencing and annotation.</title>
        <authorList>
            <consortium name="The Broad Institute Genomics Platform"/>
            <consortium name="The Broad Institute Genome Sequencing Center for Infectious Disease"/>
            <person name="Wu L."/>
            <person name="Ma J."/>
        </authorList>
    </citation>
    <scope>NUCLEOTIDE SEQUENCE [LARGE SCALE GENOMIC DNA]</scope>
    <source>
        <strain evidence="7">CCUG 54520</strain>
    </source>
</reference>
<dbReference type="Pfam" id="PF00877">
    <property type="entry name" value="NLPC_P60"/>
    <property type="match status" value="1"/>
</dbReference>
<evidence type="ECO:0000256" key="3">
    <source>
        <dbReference type="ARBA" id="ARBA00022801"/>
    </source>
</evidence>
<accession>A0ABV9FUI8</accession>
<dbReference type="SUPFAM" id="SSF54001">
    <property type="entry name" value="Cysteine proteinases"/>
    <property type="match status" value="1"/>
</dbReference>
<keyword evidence="7" id="KW-1185">Reference proteome</keyword>
<organism evidence="6 7">
    <name type="scientific">Rhodococcus kronopolitis</name>
    <dbReference type="NCBI Taxonomy" id="1460226"/>
    <lineage>
        <taxon>Bacteria</taxon>
        <taxon>Bacillati</taxon>
        <taxon>Actinomycetota</taxon>
        <taxon>Actinomycetes</taxon>
        <taxon>Mycobacteriales</taxon>
        <taxon>Nocardiaceae</taxon>
        <taxon>Rhodococcus</taxon>
    </lineage>
</organism>
<evidence type="ECO:0000313" key="7">
    <source>
        <dbReference type="Proteomes" id="UP001595914"/>
    </source>
</evidence>
<dbReference type="InterPro" id="IPR038765">
    <property type="entry name" value="Papain-like_cys_pep_sf"/>
</dbReference>
<dbReference type="Proteomes" id="UP001595914">
    <property type="component" value="Unassembled WGS sequence"/>
</dbReference>
<gene>
    <name evidence="6" type="ORF">ACFO6S_14295</name>
</gene>
<dbReference type="PROSITE" id="PS51935">
    <property type="entry name" value="NLPC_P60"/>
    <property type="match status" value="1"/>
</dbReference>
<keyword evidence="3" id="KW-0378">Hydrolase</keyword>
<dbReference type="Gene3D" id="3.90.1720.10">
    <property type="entry name" value="endopeptidase domain like (from Nostoc punctiforme)"/>
    <property type="match status" value="1"/>
</dbReference>
<dbReference type="EMBL" id="JBHSFO010000008">
    <property type="protein sequence ID" value="MFC4604864.1"/>
    <property type="molecule type" value="Genomic_DNA"/>
</dbReference>
<evidence type="ECO:0000256" key="4">
    <source>
        <dbReference type="ARBA" id="ARBA00022807"/>
    </source>
</evidence>
<dbReference type="PANTHER" id="PTHR47359">
    <property type="entry name" value="PEPTIDOGLYCAN DL-ENDOPEPTIDASE CWLO"/>
    <property type="match status" value="1"/>
</dbReference>
<dbReference type="RefSeq" id="WP_378418013.1">
    <property type="nucleotide sequence ID" value="NZ_JBHSFO010000008.1"/>
</dbReference>
<comment type="similarity">
    <text evidence="1">Belongs to the peptidase C40 family.</text>
</comment>
<keyword evidence="4" id="KW-0788">Thiol protease</keyword>
<dbReference type="InterPro" id="IPR000064">
    <property type="entry name" value="NLP_P60_dom"/>
</dbReference>